<feature type="region of interest" description="Disordered" evidence="1">
    <location>
        <begin position="335"/>
        <end position="433"/>
    </location>
</feature>
<dbReference type="AlphaFoldDB" id="A0A8J5V226"/>
<feature type="domain" description="RGS" evidence="2">
    <location>
        <begin position="105"/>
        <end position="328"/>
    </location>
</feature>
<reference evidence="3 4" key="1">
    <citation type="journal article" date="2021" name="DNA Res.">
        <title>Genome analysis of Candida subhashii reveals its hybrid nature and dual mitochondrial genome conformations.</title>
        <authorList>
            <person name="Mixao V."/>
            <person name="Hegedusova E."/>
            <person name="Saus E."/>
            <person name="Pryszcz L.P."/>
            <person name="Cillingova A."/>
            <person name="Nosek J."/>
            <person name="Gabaldon T."/>
        </authorList>
    </citation>
    <scope>NUCLEOTIDE SEQUENCE [LARGE SCALE GENOMIC DNA]</scope>
    <source>
        <strain evidence="3 4">CBS 10753</strain>
    </source>
</reference>
<dbReference type="RefSeq" id="XP_049266312.1">
    <property type="nucleotide sequence ID" value="XM_049407234.1"/>
</dbReference>
<feature type="region of interest" description="Disordered" evidence="1">
    <location>
        <begin position="56"/>
        <end position="86"/>
    </location>
</feature>
<feature type="compositionally biased region" description="Low complexity" evidence="1">
    <location>
        <begin position="375"/>
        <end position="429"/>
    </location>
</feature>
<sequence>MKASSTTNTTLTTASSNALLAQDSMSTSISSIKTYNPIPTKPQCITNPLLNIDTQLGMPPTLQPSDSTNSSNSNSNSRSSSPSVIPPLDELVNDCFLHTINQLEDLNKLSIVESFMQYLIKQHCQENLYFLIDIYKYEFYYNKLYNNNHESVEHRLNHTPSPSLAKYMSSNASLNSIIQPSYRNNSSKRNSITTTSSCTINNDDGMFMADDLDANEYAQFNANIWEELRSRQIDDDSESEFDYQQDDEEDEEVLMNQWNYIMNTYIKIDSTCQINISQKLFKEIAEESINNSIHNPLVLIKARNETFALLKENGYSSFVSKFKSNSLLIKSNNSTISSSPTTAPTSHSLQQQLLSPKGHHNNYHNNHQVITQLVSPITNPNSPTTPPIILTSPTTVAPTKPTSAPSPAITSPTTTTASATPTNSGSNSSHSLFNKLSQLPSKKSKAEESSSSLSNLFFFRELKAAAENTNRTGKVVTPPNVYPSHSHHNQSNPDTMSPIESGKEKEDSSLSFKFWSRRK</sequence>
<evidence type="ECO:0000313" key="4">
    <source>
        <dbReference type="Proteomes" id="UP000694255"/>
    </source>
</evidence>
<evidence type="ECO:0000313" key="3">
    <source>
        <dbReference type="EMBL" id="KAG7666080.1"/>
    </source>
</evidence>
<dbReference type="EMBL" id="JAGSYN010000043">
    <property type="protein sequence ID" value="KAG7666080.1"/>
    <property type="molecule type" value="Genomic_DNA"/>
</dbReference>
<evidence type="ECO:0000259" key="2">
    <source>
        <dbReference type="SMART" id="SM00315"/>
    </source>
</evidence>
<dbReference type="SMART" id="SM00315">
    <property type="entry name" value="RGS"/>
    <property type="match status" value="1"/>
</dbReference>
<accession>A0A8J5V226</accession>
<name>A0A8J5V226_9ASCO</name>
<feature type="compositionally biased region" description="Low complexity" evidence="1">
    <location>
        <begin position="335"/>
        <end position="349"/>
    </location>
</feature>
<evidence type="ECO:0000256" key="1">
    <source>
        <dbReference type="SAM" id="MobiDB-lite"/>
    </source>
</evidence>
<feature type="compositionally biased region" description="Polar residues" evidence="1">
    <location>
        <begin position="363"/>
        <end position="374"/>
    </location>
</feature>
<feature type="compositionally biased region" description="Low complexity" evidence="1">
    <location>
        <begin position="65"/>
        <end position="83"/>
    </location>
</feature>
<proteinExistence type="predicted"/>
<comment type="caution">
    <text evidence="3">The sequence shown here is derived from an EMBL/GenBank/DDBJ whole genome shotgun (WGS) entry which is preliminary data.</text>
</comment>
<dbReference type="Proteomes" id="UP000694255">
    <property type="component" value="Unassembled WGS sequence"/>
</dbReference>
<dbReference type="GeneID" id="73467137"/>
<gene>
    <name evidence="3" type="ORF">J8A68_000336</name>
</gene>
<organism evidence="3 4">
    <name type="scientific">[Candida] subhashii</name>
    <dbReference type="NCBI Taxonomy" id="561895"/>
    <lineage>
        <taxon>Eukaryota</taxon>
        <taxon>Fungi</taxon>
        <taxon>Dikarya</taxon>
        <taxon>Ascomycota</taxon>
        <taxon>Saccharomycotina</taxon>
        <taxon>Pichiomycetes</taxon>
        <taxon>Debaryomycetaceae</taxon>
        <taxon>Spathaspora</taxon>
    </lineage>
</organism>
<dbReference type="InterPro" id="IPR016137">
    <property type="entry name" value="RGS"/>
</dbReference>
<dbReference type="OrthoDB" id="4097096at2759"/>
<feature type="region of interest" description="Disordered" evidence="1">
    <location>
        <begin position="469"/>
        <end position="519"/>
    </location>
</feature>
<dbReference type="Pfam" id="PF00615">
    <property type="entry name" value="RGS"/>
    <property type="match status" value="1"/>
</dbReference>
<keyword evidence="4" id="KW-1185">Reference proteome</keyword>
<protein>
    <recommendedName>
        <fullName evidence="2">RGS domain-containing protein</fullName>
    </recommendedName>
</protein>